<dbReference type="InterPro" id="IPR000073">
    <property type="entry name" value="AB_hydrolase_1"/>
</dbReference>
<dbReference type="PANTHER" id="PTHR46118:SF4">
    <property type="entry name" value="PROTEIN ABHD11"/>
    <property type="match status" value="1"/>
</dbReference>
<feature type="domain" description="AB hydrolase-1" evidence="3">
    <location>
        <begin position="20"/>
        <end position="249"/>
    </location>
</feature>
<name>A0ABP7RUH4_9BURK</name>
<dbReference type="EMBL" id="BAABBP010000031">
    <property type="protein sequence ID" value="GAA4002427.1"/>
    <property type="molecule type" value="Genomic_DNA"/>
</dbReference>
<dbReference type="PANTHER" id="PTHR46118">
    <property type="entry name" value="PROTEIN ABHD11"/>
    <property type="match status" value="1"/>
</dbReference>
<comment type="caution">
    <text evidence="4">The sequence shown here is derived from an EMBL/GenBank/DDBJ whole genome shotgun (WGS) entry which is preliminary data.</text>
</comment>
<protein>
    <submittedName>
        <fullName evidence="4">Alpha/beta fold hydrolase</fullName>
    </submittedName>
</protein>
<evidence type="ECO:0000313" key="5">
    <source>
        <dbReference type="Proteomes" id="UP001501627"/>
    </source>
</evidence>
<dbReference type="InterPro" id="IPR029058">
    <property type="entry name" value="AB_hydrolase_fold"/>
</dbReference>
<sequence length="294" mass="31533">MELSCRNYPGAGHAAGTGAPLVLLHGLFGSAAQWHHIAAPLSARARVLAVDLRNHGLSPHADAMGYQEMAEDLRELLDAQGIARARVAGHSMGGKVAMAFALLHPRRTEALAVLDIAPARYHDHFSALVCAALRLDLGAARSREEADRQLERFVPSARLRAMLLQNLAWRDGHLAWRIHWLGIGGSMPQLLGFAPGLLRSSSAVEALFVRGGTSDYVLPRHENTIRRLFPRSRIVELADAGHWLHADRPAALVQLLAEWMEGPATGVPTACLVSSSPGPAQAASGSMLEPRAGA</sequence>
<organism evidence="4 5">
    <name type="scientific">Comamonas faecalis</name>
    <dbReference type="NCBI Taxonomy" id="1387849"/>
    <lineage>
        <taxon>Bacteria</taxon>
        <taxon>Pseudomonadati</taxon>
        <taxon>Pseudomonadota</taxon>
        <taxon>Betaproteobacteria</taxon>
        <taxon>Burkholderiales</taxon>
        <taxon>Comamonadaceae</taxon>
        <taxon>Comamonas</taxon>
    </lineage>
</organism>
<dbReference type="RefSeq" id="WP_344869839.1">
    <property type="nucleotide sequence ID" value="NZ_BAABBP010000031.1"/>
</dbReference>
<dbReference type="Gene3D" id="3.40.50.1820">
    <property type="entry name" value="alpha/beta hydrolase"/>
    <property type="match status" value="1"/>
</dbReference>
<dbReference type="GO" id="GO:0016787">
    <property type="term" value="F:hydrolase activity"/>
    <property type="evidence" value="ECO:0007669"/>
    <property type="project" value="UniProtKB-KW"/>
</dbReference>
<dbReference type="PRINTS" id="PR00111">
    <property type="entry name" value="ABHYDROLASE"/>
</dbReference>
<feature type="region of interest" description="Disordered" evidence="2">
    <location>
        <begin position="274"/>
        <end position="294"/>
    </location>
</feature>
<feature type="compositionally biased region" description="Low complexity" evidence="2">
    <location>
        <begin position="274"/>
        <end position="286"/>
    </location>
</feature>
<gene>
    <name evidence="4" type="ORF">GCM10022279_27910</name>
</gene>
<evidence type="ECO:0000256" key="1">
    <source>
        <dbReference type="ARBA" id="ARBA00022801"/>
    </source>
</evidence>
<dbReference type="Pfam" id="PF00561">
    <property type="entry name" value="Abhydrolase_1"/>
    <property type="match status" value="1"/>
</dbReference>
<accession>A0ABP7RUH4</accession>
<evidence type="ECO:0000313" key="4">
    <source>
        <dbReference type="EMBL" id="GAA4002427.1"/>
    </source>
</evidence>
<evidence type="ECO:0000256" key="2">
    <source>
        <dbReference type="SAM" id="MobiDB-lite"/>
    </source>
</evidence>
<dbReference type="PRINTS" id="PR00412">
    <property type="entry name" value="EPOXHYDRLASE"/>
</dbReference>
<reference evidence="5" key="1">
    <citation type="journal article" date="2019" name="Int. J. Syst. Evol. Microbiol.">
        <title>The Global Catalogue of Microorganisms (GCM) 10K type strain sequencing project: providing services to taxonomists for standard genome sequencing and annotation.</title>
        <authorList>
            <consortium name="The Broad Institute Genomics Platform"/>
            <consortium name="The Broad Institute Genome Sequencing Center for Infectious Disease"/>
            <person name="Wu L."/>
            <person name="Ma J."/>
        </authorList>
    </citation>
    <scope>NUCLEOTIDE SEQUENCE [LARGE SCALE GENOMIC DNA]</scope>
    <source>
        <strain evidence="5">JCM 17561</strain>
    </source>
</reference>
<proteinExistence type="predicted"/>
<keyword evidence="1 4" id="KW-0378">Hydrolase</keyword>
<dbReference type="Proteomes" id="UP001501627">
    <property type="component" value="Unassembled WGS sequence"/>
</dbReference>
<dbReference type="InterPro" id="IPR000639">
    <property type="entry name" value="Epox_hydrolase-like"/>
</dbReference>
<evidence type="ECO:0000259" key="3">
    <source>
        <dbReference type="Pfam" id="PF00561"/>
    </source>
</evidence>
<dbReference type="SUPFAM" id="SSF53474">
    <property type="entry name" value="alpha/beta-Hydrolases"/>
    <property type="match status" value="1"/>
</dbReference>
<keyword evidence="5" id="KW-1185">Reference proteome</keyword>